<gene>
    <name evidence="1" type="ORF">SW16_039</name>
</gene>
<dbReference type="EMBL" id="MH892350">
    <property type="protein sequence ID" value="AYR04440.1"/>
    <property type="molecule type" value="Genomic_DNA"/>
</dbReference>
<name>A0A3S5XG36_9CAUD</name>
<keyword evidence="2" id="KW-1185">Reference proteome</keyword>
<evidence type="ECO:0000313" key="2">
    <source>
        <dbReference type="Proteomes" id="UP000282252"/>
    </source>
</evidence>
<sequence length="38" mass="4627">MARYKLFNDHFENAKRYQIPRAQLIIADIPLTIYEFLN</sequence>
<keyword evidence="1" id="KW-0808">Transferase</keyword>
<dbReference type="GO" id="GO:0008168">
    <property type="term" value="F:methyltransferase activity"/>
    <property type="evidence" value="ECO:0007669"/>
    <property type="project" value="UniProtKB-KW"/>
</dbReference>
<dbReference type="GO" id="GO:0032259">
    <property type="term" value="P:methylation"/>
    <property type="evidence" value="ECO:0007669"/>
    <property type="project" value="UniProtKB-KW"/>
</dbReference>
<accession>A0A3S5XG36</accession>
<reference evidence="1 2" key="1">
    <citation type="journal article" date="2018" name="Viruses">
        <title>Biodiversity of Streptococcus thermophilus Phages in Global Dairy Fermentations.</title>
        <authorList>
            <person name="Lavelle K."/>
            <person name="Martinez I."/>
            <person name="Neve H."/>
            <person name="Lugli G."/>
            <person name="Franz C."/>
            <person name="Ventura M."/>
            <person name="Bello F."/>
            <person name="Sinderen D."/>
            <person name="Mahony J."/>
        </authorList>
    </citation>
    <scope>NUCLEOTIDE SEQUENCE [LARGE SCALE GENOMIC DNA]</scope>
</reference>
<dbReference type="Proteomes" id="UP000282252">
    <property type="component" value="Segment"/>
</dbReference>
<keyword evidence="1" id="KW-0489">Methyltransferase</keyword>
<organism evidence="1 2">
    <name type="scientific">Streptococcus phage SW16</name>
    <dbReference type="NCBI Taxonomy" id="2419636"/>
    <lineage>
        <taxon>Viruses</taxon>
        <taxon>Duplodnaviria</taxon>
        <taxon>Heunggongvirae</taxon>
        <taxon>Uroviricota</taxon>
        <taxon>Caudoviricetes</taxon>
        <taxon>Piorkowskivirus</taxon>
        <taxon>Piorkowskivirus SW16</taxon>
    </lineage>
</organism>
<protein>
    <submittedName>
        <fullName evidence="1">Site-specific DNA methyltransferase</fullName>
    </submittedName>
</protein>
<proteinExistence type="predicted"/>
<evidence type="ECO:0000313" key="1">
    <source>
        <dbReference type="EMBL" id="AYR04440.1"/>
    </source>
</evidence>